<keyword evidence="6" id="KW-0653">Protein transport</keyword>
<keyword evidence="5" id="KW-0812">Transmembrane</keyword>
<dbReference type="PANTHER" id="PTHR34597">
    <property type="entry name" value="SLR1661 PROTEIN"/>
    <property type="match status" value="1"/>
</dbReference>
<evidence type="ECO:0000256" key="1">
    <source>
        <dbReference type="ARBA" id="ARBA00004442"/>
    </source>
</evidence>
<dbReference type="Gene3D" id="2.40.160.50">
    <property type="entry name" value="membrane protein fhac: a member of the omp85/tpsb transporter family"/>
    <property type="match status" value="1"/>
</dbReference>
<evidence type="ECO:0000256" key="2">
    <source>
        <dbReference type="ARBA" id="ARBA00009055"/>
    </source>
</evidence>
<dbReference type="AlphaFoldDB" id="A0AAE3GPU4"/>
<dbReference type="InterPro" id="IPR034746">
    <property type="entry name" value="POTRA"/>
</dbReference>
<dbReference type="Pfam" id="PF08479">
    <property type="entry name" value="POTRA_2"/>
    <property type="match status" value="1"/>
</dbReference>
<dbReference type="RefSeq" id="WP_254011262.1">
    <property type="nucleotide sequence ID" value="NZ_JAMZMM010000056.1"/>
</dbReference>
<dbReference type="GO" id="GO:0009279">
    <property type="term" value="C:cell outer membrane"/>
    <property type="evidence" value="ECO:0007669"/>
    <property type="project" value="UniProtKB-SubCell"/>
</dbReference>
<feature type="signal peptide" evidence="10">
    <location>
        <begin position="1"/>
        <end position="30"/>
    </location>
</feature>
<keyword evidence="13" id="KW-1185">Reference proteome</keyword>
<keyword evidence="8" id="KW-0998">Cell outer membrane</keyword>
<organism evidence="12 13">
    <name type="scientific">Limnofasciculus baicalensis BBK-W-15</name>
    <dbReference type="NCBI Taxonomy" id="2699891"/>
    <lineage>
        <taxon>Bacteria</taxon>
        <taxon>Bacillati</taxon>
        <taxon>Cyanobacteriota</taxon>
        <taxon>Cyanophyceae</taxon>
        <taxon>Coleofasciculales</taxon>
        <taxon>Coleofasciculaceae</taxon>
        <taxon>Limnofasciculus</taxon>
        <taxon>Limnofasciculus baicalensis</taxon>
    </lineage>
</organism>
<comment type="similarity">
    <text evidence="2">Belongs to the TPS (TC 1.B.20) family.</text>
</comment>
<evidence type="ECO:0000259" key="11">
    <source>
        <dbReference type="PROSITE" id="PS51779"/>
    </source>
</evidence>
<reference evidence="12" key="1">
    <citation type="submission" date="2022-06" db="EMBL/GenBank/DDBJ databases">
        <title>New cyanobacteria of genus Symplocastrum in benthos of Lake Baikal.</title>
        <authorList>
            <person name="Sorokovikova E."/>
            <person name="Tikhonova I."/>
            <person name="Krasnopeev A."/>
            <person name="Evseev P."/>
            <person name="Gladkikh A."/>
            <person name="Belykh O."/>
        </authorList>
    </citation>
    <scope>NUCLEOTIDE SEQUENCE</scope>
    <source>
        <strain evidence="12">BBK-W-15</strain>
    </source>
</reference>
<keyword evidence="4" id="KW-1134">Transmembrane beta strand</keyword>
<dbReference type="Gene3D" id="3.10.20.310">
    <property type="entry name" value="membrane protein fhac"/>
    <property type="match status" value="1"/>
</dbReference>
<keyword evidence="10" id="KW-0732">Signal</keyword>
<evidence type="ECO:0000256" key="5">
    <source>
        <dbReference type="ARBA" id="ARBA00022692"/>
    </source>
</evidence>
<feature type="compositionally biased region" description="Basic and acidic residues" evidence="9">
    <location>
        <begin position="47"/>
        <end position="89"/>
    </location>
</feature>
<evidence type="ECO:0000256" key="3">
    <source>
        <dbReference type="ARBA" id="ARBA00022448"/>
    </source>
</evidence>
<dbReference type="GO" id="GO:0008320">
    <property type="term" value="F:protein transmembrane transporter activity"/>
    <property type="evidence" value="ECO:0007669"/>
    <property type="project" value="TreeGrafter"/>
</dbReference>
<evidence type="ECO:0000313" key="13">
    <source>
        <dbReference type="Proteomes" id="UP001204953"/>
    </source>
</evidence>
<dbReference type="Pfam" id="PF03865">
    <property type="entry name" value="ShlB"/>
    <property type="match status" value="1"/>
</dbReference>
<evidence type="ECO:0000256" key="6">
    <source>
        <dbReference type="ARBA" id="ARBA00022927"/>
    </source>
</evidence>
<feature type="compositionally biased region" description="Pro residues" evidence="9">
    <location>
        <begin position="148"/>
        <end position="165"/>
    </location>
</feature>
<evidence type="ECO:0000256" key="9">
    <source>
        <dbReference type="SAM" id="MobiDB-lite"/>
    </source>
</evidence>
<dbReference type="InterPro" id="IPR005565">
    <property type="entry name" value="Hemolysn_activator_HlyB_C"/>
</dbReference>
<name>A0AAE3GPU4_9CYAN</name>
<feature type="chain" id="PRO_5041912674" evidence="10">
    <location>
        <begin position="31"/>
        <end position="671"/>
    </location>
</feature>
<feature type="compositionally biased region" description="Low complexity" evidence="9">
    <location>
        <begin position="113"/>
        <end position="123"/>
    </location>
</feature>
<evidence type="ECO:0000256" key="8">
    <source>
        <dbReference type="ARBA" id="ARBA00023237"/>
    </source>
</evidence>
<evidence type="ECO:0000256" key="10">
    <source>
        <dbReference type="SAM" id="SignalP"/>
    </source>
</evidence>
<comment type="caution">
    <text evidence="12">The sequence shown here is derived from an EMBL/GenBank/DDBJ whole genome shotgun (WGS) entry which is preliminary data.</text>
</comment>
<evidence type="ECO:0000256" key="7">
    <source>
        <dbReference type="ARBA" id="ARBA00023136"/>
    </source>
</evidence>
<proteinExistence type="inferred from homology"/>
<dbReference type="Proteomes" id="UP001204953">
    <property type="component" value="Unassembled WGS sequence"/>
</dbReference>
<dbReference type="PANTHER" id="PTHR34597:SF1">
    <property type="entry name" value="HEME_HEMOPEXIN TRANSPORTER PROTEIN HUXB"/>
    <property type="match status" value="1"/>
</dbReference>
<feature type="domain" description="POTRA" evidence="11">
    <location>
        <begin position="176"/>
        <end position="251"/>
    </location>
</feature>
<evidence type="ECO:0000313" key="12">
    <source>
        <dbReference type="EMBL" id="MCP2728465.1"/>
    </source>
</evidence>
<dbReference type="InterPro" id="IPR013686">
    <property type="entry name" value="Polypept-transport_assoc_ShlB"/>
</dbReference>
<dbReference type="InterPro" id="IPR051544">
    <property type="entry name" value="TPS_OM_transporter"/>
</dbReference>
<keyword evidence="3" id="KW-0813">Transport</keyword>
<dbReference type="GO" id="GO:0098046">
    <property type="term" value="C:type V protein secretion system complex"/>
    <property type="evidence" value="ECO:0007669"/>
    <property type="project" value="TreeGrafter"/>
</dbReference>
<dbReference type="EMBL" id="JAMZMM010000056">
    <property type="protein sequence ID" value="MCP2728465.1"/>
    <property type="molecule type" value="Genomic_DNA"/>
</dbReference>
<feature type="region of interest" description="Disordered" evidence="9">
    <location>
        <begin position="46"/>
        <end position="99"/>
    </location>
</feature>
<comment type="subcellular location">
    <subcellularLocation>
        <location evidence="1">Cell outer membrane</location>
    </subcellularLocation>
</comment>
<evidence type="ECO:0000256" key="4">
    <source>
        <dbReference type="ARBA" id="ARBA00022452"/>
    </source>
</evidence>
<feature type="region of interest" description="Disordered" evidence="9">
    <location>
        <begin position="112"/>
        <end position="172"/>
    </location>
</feature>
<keyword evidence="7" id="KW-0472">Membrane</keyword>
<sequence>MTEIGKTIPLRFTPLAALLATLLLTPSVKAQTPAVPHLGTIGSEVQEQEKIEVEGEIGWADRESDRLSDKERAEKDRDSERYGDKESREFTPSPPASVTDASVAISEFPLAQIPGLNPGGNPIPSLPPPQDIVPPAPPPTTAPSLPQQLPPPQELLQPIPTPTTPEVPNGGNQNTITVQKFEFIGNTAFSNEELAEVTKPFTNKTITFAELLNARTAITKLYVDKGYVTSGAFIPPQSLTEGTIKIEIVEGELEDIQVNGIRRLSSNYISSRLGLATKKPLNVPKLLEGLRLLQLNPLIENISAELSTGSGPGTSLLIVEVKEADSWSYQLLANNGRSPSVGSFRRGASLTQANLLGLGDGLTVSWTNTDGSNEIDGTYTLPINPRNGTLSISYSDTSSKVIEPPFNFLDIQSSSSNLDITLRQPIFQTPTQEFVLGLTGSRRVSQTVFLEDLIGEAVGFPASGADDEGRTRLSALRFFQEWTRRGAKEVFAVRSQFNIGLGAFNATVGDDIPDSRFFSWRGQTQWVRLLAPETLLLIRGDIQLADQDLLPTEQFGLGGQGSVRGYRQDVRLTDNGAFASAELRLPILRIPEWDGVLQVTPFVDLGTTWNSGDSADPDPRSLASVGLGLQWQQGDRFTARLDWGIPLISVDSTERTWQENGLYFSIIINPF</sequence>
<feature type="compositionally biased region" description="Pro residues" evidence="9">
    <location>
        <begin position="124"/>
        <end position="141"/>
    </location>
</feature>
<accession>A0AAE3GPU4</accession>
<dbReference type="PROSITE" id="PS51779">
    <property type="entry name" value="POTRA"/>
    <property type="match status" value="1"/>
</dbReference>
<gene>
    <name evidence="12" type="ORF">NJ959_08250</name>
</gene>
<dbReference type="GO" id="GO:0046819">
    <property type="term" value="P:protein secretion by the type V secretion system"/>
    <property type="evidence" value="ECO:0007669"/>
    <property type="project" value="TreeGrafter"/>
</dbReference>
<protein>
    <submittedName>
        <fullName evidence="12">ShlB/FhaC/HecB family hemolysin secretion/activation protein</fullName>
    </submittedName>
</protein>